<reference evidence="2 3" key="1">
    <citation type="journal article" date="2009" name="Stand. Genomic Sci.">
        <title>Complete genome sequence of Pirellula staleyi type strain (ATCC 27377).</title>
        <authorList>
            <person name="Clum A."/>
            <person name="Tindall B.J."/>
            <person name="Sikorski J."/>
            <person name="Ivanova N."/>
            <person name="Mavrommatis K."/>
            <person name="Lucas S."/>
            <person name="Glavina del Rio T."/>
            <person name="Nolan M."/>
            <person name="Chen F."/>
            <person name="Tice H."/>
            <person name="Pitluck S."/>
            <person name="Cheng J.F."/>
            <person name="Chertkov O."/>
            <person name="Brettin T."/>
            <person name="Han C."/>
            <person name="Detter J.C."/>
            <person name="Kuske C."/>
            <person name="Bruce D."/>
            <person name="Goodwin L."/>
            <person name="Ovchinikova G."/>
            <person name="Pati A."/>
            <person name="Mikhailova N."/>
            <person name="Chen A."/>
            <person name="Palaniappan K."/>
            <person name="Land M."/>
            <person name="Hauser L."/>
            <person name="Chang Y.J."/>
            <person name="Jeffries C.D."/>
            <person name="Chain P."/>
            <person name="Rohde M."/>
            <person name="Goker M."/>
            <person name="Bristow J."/>
            <person name="Eisen J.A."/>
            <person name="Markowitz V."/>
            <person name="Hugenholtz P."/>
            <person name="Kyrpides N.C."/>
            <person name="Klenk H.P."/>
            <person name="Lapidus A."/>
        </authorList>
    </citation>
    <scope>NUCLEOTIDE SEQUENCE [LARGE SCALE GENOMIC DNA]</scope>
    <source>
        <strain evidence="3">ATCC 27377 / DSM 6068 / ICPB 4128</strain>
    </source>
</reference>
<keyword evidence="3" id="KW-1185">Reference proteome</keyword>
<dbReference type="HOGENOM" id="CLU_150020_0_0_0"/>
<keyword evidence="1" id="KW-1133">Transmembrane helix</keyword>
<accession>D2R8F2</accession>
<dbReference type="AlphaFoldDB" id="D2R8F2"/>
<evidence type="ECO:0000256" key="1">
    <source>
        <dbReference type="SAM" id="Phobius"/>
    </source>
</evidence>
<evidence type="ECO:0008006" key="4">
    <source>
        <dbReference type="Google" id="ProtNLM"/>
    </source>
</evidence>
<dbReference type="EMBL" id="CP001848">
    <property type="protein sequence ID" value="ADB15769.1"/>
    <property type="molecule type" value="Genomic_DNA"/>
</dbReference>
<organism evidence="2 3">
    <name type="scientific">Pirellula staleyi (strain ATCC 27377 / DSM 6068 / ICPB 4128)</name>
    <name type="common">Pirella staleyi</name>
    <dbReference type="NCBI Taxonomy" id="530564"/>
    <lineage>
        <taxon>Bacteria</taxon>
        <taxon>Pseudomonadati</taxon>
        <taxon>Planctomycetota</taxon>
        <taxon>Planctomycetia</taxon>
        <taxon>Pirellulales</taxon>
        <taxon>Pirellulaceae</taxon>
        <taxon>Pirellula</taxon>
    </lineage>
</organism>
<evidence type="ECO:0000313" key="3">
    <source>
        <dbReference type="Proteomes" id="UP000001887"/>
    </source>
</evidence>
<proteinExistence type="predicted"/>
<dbReference type="eggNOG" id="COG3847">
    <property type="taxonomic scope" value="Bacteria"/>
</dbReference>
<feature type="transmembrane region" description="Helical" evidence="1">
    <location>
        <begin position="21"/>
        <end position="39"/>
    </location>
</feature>
<name>D2R8F2_PIRSD</name>
<dbReference type="STRING" id="530564.Psta_1086"/>
<keyword evidence="1" id="KW-0812">Transmembrane</keyword>
<evidence type="ECO:0000313" key="2">
    <source>
        <dbReference type="EMBL" id="ADB15769.1"/>
    </source>
</evidence>
<protein>
    <recommendedName>
        <fullName evidence="4">Flp/Fap pilin component</fullName>
    </recommendedName>
</protein>
<gene>
    <name evidence="2" type="ordered locus">Psta_1086</name>
</gene>
<sequence length="110" mass="11672">MHKQLLQQMWNDESGMLAYEWTLLLTVLVIGIVTGVAAARDAIIDELGDAAEAMLALDDSYTIDYPLGFVIDGDSTGAASDSGFTDNIVYSDCGRATGAPQQVVNSNSPN</sequence>
<keyword evidence="1" id="KW-0472">Membrane</keyword>
<dbReference type="KEGG" id="psl:Psta_1086"/>
<dbReference type="Proteomes" id="UP000001887">
    <property type="component" value="Chromosome"/>
</dbReference>